<accession>A0AA95SLL7</accession>
<evidence type="ECO:0000256" key="3">
    <source>
        <dbReference type="ARBA" id="ARBA00013014"/>
    </source>
</evidence>
<dbReference type="InterPro" id="IPR013328">
    <property type="entry name" value="6PGD_dom2"/>
</dbReference>
<dbReference type="EMBL" id="CP116346">
    <property type="protein sequence ID" value="WIT10402.1"/>
    <property type="molecule type" value="Genomic_DNA"/>
</dbReference>
<evidence type="ECO:0000259" key="12">
    <source>
        <dbReference type="Pfam" id="PF08546"/>
    </source>
</evidence>
<dbReference type="Gene3D" id="3.40.50.720">
    <property type="entry name" value="NAD(P)-binding Rossmann-like Domain"/>
    <property type="match status" value="1"/>
</dbReference>
<evidence type="ECO:0000256" key="8">
    <source>
        <dbReference type="ARBA" id="ARBA00032024"/>
    </source>
</evidence>
<evidence type="ECO:0000256" key="1">
    <source>
        <dbReference type="ARBA" id="ARBA00004994"/>
    </source>
</evidence>
<dbReference type="PANTHER" id="PTHR43765:SF2">
    <property type="entry name" value="2-DEHYDROPANTOATE 2-REDUCTASE"/>
    <property type="match status" value="1"/>
</dbReference>
<feature type="domain" description="Ketopantoate reductase N-terminal" evidence="11">
    <location>
        <begin position="9"/>
        <end position="153"/>
    </location>
</feature>
<gene>
    <name evidence="13" type="ORF">PFX98_15960</name>
</gene>
<keyword evidence="5 10" id="KW-0566">Pantothenate biosynthesis</keyword>
<dbReference type="InterPro" id="IPR036291">
    <property type="entry name" value="NAD(P)-bd_dom_sf"/>
</dbReference>
<dbReference type="PANTHER" id="PTHR43765">
    <property type="entry name" value="2-DEHYDROPANTOATE 2-REDUCTASE-RELATED"/>
    <property type="match status" value="1"/>
</dbReference>
<evidence type="ECO:0000256" key="9">
    <source>
        <dbReference type="ARBA" id="ARBA00048793"/>
    </source>
</evidence>
<protein>
    <recommendedName>
        <fullName evidence="4 10">2-dehydropantoate 2-reductase</fullName>
        <ecNumber evidence="3 10">1.1.1.169</ecNumber>
    </recommendedName>
    <alternativeName>
        <fullName evidence="8 10">Ketopantoate reductase</fullName>
    </alternativeName>
</protein>
<evidence type="ECO:0000256" key="4">
    <source>
        <dbReference type="ARBA" id="ARBA00019465"/>
    </source>
</evidence>
<dbReference type="AlphaFoldDB" id="A0AA95SLL7"/>
<evidence type="ECO:0000256" key="7">
    <source>
        <dbReference type="ARBA" id="ARBA00023002"/>
    </source>
</evidence>
<dbReference type="Proteomes" id="UP001177769">
    <property type="component" value="Chromosome"/>
</dbReference>
<dbReference type="NCBIfam" id="TIGR00745">
    <property type="entry name" value="apbA_panE"/>
    <property type="match status" value="1"/>
</dbReference>
<reference evidence="13" key="1">
    <citation type="submission" date="2023-01" db="EMBL/GenBank/DDBJ databases">
        <title>Whole genome sequence of Paucibacter sp. S2-9 isolated from pond sediment.</title>
        <authorList>
            <person name="Jung J.Y."/>
        </authorList>
    </citation>
    <scope>NUCLEOTIDE SEQUENCE</scope>
    <source>
        <strain evidence="13">S2-9</strain>
    </source>
</reference>
<dbReference type="GO" id="GO:0008677">
    <property type="term" value="F:2-dehydropantoate 2-reductase activity"/>
    <property type="evidence" value="ECO:0007669"/>
    <property type="project" value="UniProtKB-EC"/>
</dbReference>
<comment type="function">
    <text evidence="10">Catalyzes the NADPH-dependent reduction of ketopantoate into pantoic acid.</text>
</comment>
<evidence type="ECO:0000313" key="14">
    <source>
        <dbReference type="Proteomes" id="UP001177769"/>
    </source>
</evidence>
<dbReference type="KEGG" id="pais:PFX98_15960"/>
<organism evidence="13 14">
    <name type="scientific">Paucibacter sediminis</name>
    <dbReference type="NCBI Taxonomy" id="3019553"/>
    <lineage>
        <taxon>Bacteria</taxon>
        <taxon>Pseudomonadati</taxon>
        <taxon>Pseudomonadota</taxon>
        <taxon>Betaproteobacteria</taxon>
        <taxon>Burkholderiales</taxon>
        <taxon>Sphaerotilaceae</taxon>
        <taxon>Roseateles</taxon>
    </lineage>
</organism>
<sequence>MADPAQAPVLVMGAGAIGCFLGGSLQRAGWPVLYVGRPRVLDELATHGLRLSDLDGRDARIPAAELQLASSIPPGLRPRLTLLCVKTGGTVAAAQALQSALPADSPVLSMQNGLGNAERAQEAAPALRLRAGMVPFNVAALAPGHYHRGSAGALAAARDDALPPLVGAFASQGLTLQLHADLRPLQWGKLLLNLNNPVNALSGRPLKAQLLERGYRRCLAALQDEALGLLRAAGLAPAKVAAVAPARLPALLRLPSPLFRLLATRMLRIDAKARSSMADDLALGRATEIDALCGEVVRLAHQLGRRAPLNQRMCELVRAWPERPLPYAPRELEEALGIL</sequence>
<evidence type="ECO:0000256" key="2">
    <source>
        <dbReference type="ARBA" id="ARBA00007870"/>
    </source>
</evidence>
<name>A0AA95SLL7_9BURK</name>
<feature type="domain" description="Ketopantoate reductase C-terminal" evidence="12">
    <location>
        <begin position="181"/>
        <end position="319"/>
    </location>
</feature>
<evidence type="ECO:0000256" key="5">
    <source>
        <dbReference type="ARBA" id="ARBA00022655"/>
    </source>
</evidence>
<dbReference type="InterPro" id="IPR008927">
    <property type="entry name" value="6-PGluconate_DH-like_C_sf"/>
</dbReference>
<comment type="similarity">
    <text evidence="2 10">Belongs to the ketopantoate reductase family.</text>
</comment>
<dbReference type="GO" id="GO:0005737">
    <property type="term" value="C:cytoplasm"/>
    <property type="evidence" value="ECO:0007669"/>
    <property type="project" value="TreeGrafter"/>
</dbReference>
<dbReference type="RefSeq" id="WP_285231470.1">
    <property type="nucleotide sequence ID" value="NZ_CP116346.1"/>
</dbReference>
<evidence type="ECO:0000313" key="13">
    <source>
        <dbReference type="EMBL" id="WIT10402.1"/>
    </source>
</evidence>
<comment type="pathway">
    <text evidence="1 10">Cofactor biosynthesis; (R)-pantothenate biosynthesis; (R)-pantoate from 3-methyl-2-oxobutanoate: step 2/2.</text>
</comment>
<dbReference type="InterPro" id="IPR013332">
    <property type="entry name" value="KPR_N"/>
</dbReference>
<dbReference type="SUPFAM" id="SSF51735">
    <property type="entry name" value="NAD(P)-binding Rossmann-fold domains"/>
    <property type="match status" value="1"/>
</dbReference>
<dbReference type="NCBIfam" id="NF006083">
    <property type="entry name" value="PRK08229.1"/>
    <property type="match status" value="1"/>
</dbReference>
<proteinExistence type="inferred from homology"/>
<keyword evidence="14" id="KW-1185">Reference proteome</keyword>
<dbReference type="InterPro" id="IPR050838">
    <property type="entry name" value="Ketopantoate_reductase"/>
</dbReference>
<evidence type="ECO:0000256" key="6">
    <source>
        <dbReference type="ARBA" id="ARBA00022857"/>
    </source>
</evidence>
<dbReference type="GO" id="GO:0050661">
    <property type="term" value="F:NADP binding"/>
    <property type="evidence" value="ECO:0007669"/>
    <property type="project" value="TreeGrafter"/>
</dbReference>
<dbReference type="GO" id="GO:0015940">
    <property type="term" value="P:pantothenate biosynthetic process"/>
    <property type="evidence" value="ECO:0007669"/>
    <property type="project" value="UniProtKB-KW"/>
</dbReference>
<keyword evidence="6 10" id="KW-0521">NADP</keyword>
<dbReference type="InterPro" id="IPR003710">
    <property type="entry name" value="ApbA"/>
</dbReference>
<dbReference type="InterPro" id="IPR013752">
    <property type="entry name" value="KPA_reductase"/>
</dbReference>
<dbReference type="Gene3D" id="1.10.1040.10">
    <property type="entry name" value="N-(1-d-carboxylethyl)-l-norvaline Dehydrogenase, domain 2"/>
    <property type="match status" value="1"/>
</dbReference>
<keyword evidence="7 10" id="KW-0560">Oxidoreductase</keyword>
<evidence type="ECO:0000256" key="10">
    <source>
        <dbReference type="RuleBase" id="RU362068"/>
    </source>
</evidence>
<comment type="catalytic activity">
    <reaction evidence="9 10">
        <text>(R)-pantoate + NADP(+) = 2-dehydropantoate + NADPH + H(+)</text>
        <dbReference type="Rhea" id="RHEA:16233"/>
        <dbReference type="ChEBI" id="CHEBI:11561"/>
        <dbReference type="ChEBI" id="CHEBI:15378"/>
        <dbReference type="ChEBI" id="CHEBI:15980"/>
        <dbReference type="ChEBI" id="CHEBI:57783"/>
        <dbReference type="ChEBI" id="CHEBI:58349"/>
        <dbReference type="EC" id="1.1.1.169"/>
    </reaction>
</comment>
<evidence type="ECO:0000259" key="11">
    <source>
        <dbReference type="Pfam" id="PF02558"/>
    </source>
</evidence>
<dbReference type="SUPFAM" id="SSF48179">
    <property type="entry name" value="6-phosphogluconate dehydrogenase C-terminal domain-like"/>
    <property type="match status" value="1"/>
</dbReference>
<dbReference type="Pfam" id="PF02558">
    <property type="entry name" value="ApbA"/>
    <property type="match status" value="1"/>
</dbReference>
<dbReference type="EC" id="1.1.1.169" evidence="3 10"/>
<dbReference type="Pfam" id="PF08546">
    <property type="entry name" value="ApbA_C"/>
    <property type="match status" value="1"/>
</dbReference>